<evidence type="ECO:0000313" key="2">
    <source>
        <dbReference type="Proteomes" id="UP000321436"/>
    </source>
</evidence>
<dbReference type="RefSeq" id="WP_146857970.1">
    <property type="nucleotide sequence ID" value="NZ_BKAU01000001.1"/>
</dbReference>
<name>A0A512RFN1_9BACT</name>
<organism evidence="1 2">
    <name type="scientific">Chitinophaga cymbidii</name>
    <dbReference type="NCBI Taxonomy" id="1096750"/>
    <lineage>
        <taxon>Bacteria</taxon>
        <taxon>Pseudomonadati</taxon>
        <taxon>Bacteroidota</taxon>
        <taxon>Chitinophagia</taxon>
        <taxon>Chitinophagales</taxon>
        <taxon>Chitinophagaceae</taxon>
        <taxon>Chitinophaga</taxon>
    </lineage>
</organism>
<comment type="caution">
    <text evidence="1">The sequence shown here is derived from an EMBL/GenBank/DDBJ whole genome shotgun (WGS) entry which is preliminary data.</text>
</comment>
<evidence type="ECO:0000313" key="1">
    <source>
        <dbReference type="EMBL" id="GEP94505.1"/>
    </source>
</evidence>
<gene>
    <name evidence="1" type="ORF">CCY01nite_07650</name>
</gene>
<dbReference type="InterPro" id="IPR018534">
    <property type="entry name" value="Tet_reg_excision_RteC"/>
</dbReference>
<protein>
    <recommendedName>
        <fullName evidence="3">RteC protein</fullName>
    </recommendedName>
</protein>
<proteinExistence type="predicted"/>
<keyword evidence="2" id="KW-1185">Reference proteome</keyword>
<sequence>MKSKDTPSATHWEQAYQQLLAALRVVNTTDSSPLQYCQPCIGICLRHLTALRTQLRKYPLLSEEQEIHFFKSVKPRFHGQLIYYSKIWEIELRKPAGNRPQLDKYYQKHLKRIQHFSDYHRDIYLYYRMGATYLDKEYFARNPTTGIFLPSYKHIDADPDFSTAKDYLFSRIIANDMLSAYLQHAMTPIAGAAKVQPPGNKRQLTWKGPKVGLIEFGYACKEANILEESLHEIFEVFEVMFSIELKNTSRTFQEILSRKKEEAVFMDKLVVKLKERMDKMHQQYKPSK</sequence>
<dbReference type="OrthoDB" id="790983at2"/>
<dbReference type="Proteomes" id="UP000321436">
    <property type="component" value="Unassembled WGS sequence"/>
</dbReference>
<dbReference type="Pfam" id="PF09357">
    <property type="entry name" value="RteC"/>
    <property type="match status" value="1"/>
</dbReference>
<dbReference type="EMBL" id="BKAU01000001">
    <property type="protein sequence ID" value="GEP94505.1"/>
    <property type="molecule type" value="Genomic_DNA"/>
</dbReference>
<accession>A0A512RFN1</accession>
<reference evidence="1 2" key="1">
    <citation type="submission" date="2019-07" db="EMBL/GenBank/DDBJ databases">
        <title>Whole genome shotgun sequence of Chitinophaga cymbidii NBRC 109752.</title>
        <authorList>
            <person name="Hosoyama A."/>
            <person name="Uohara A."/>
            <person name="Ohji S."/>
            <person name="Ichikawa N."/>
        </authorList>
    </citation>
    <scope>NUCLEOTIDE SEQUENCE [LARGE SCALE GENOMIC DNA]</scope>
    <source>
        <strain evidence="1 2">NBRC 109752</strain>
    </source>
</reference>
<dbReference type="AlphaFoldDB" id="A0A512RFN1"/>
<evidence type="ECO:0008006" key="3">
    <source>
        <dbReference type="Google" id="ProtNLM"/>
    </source>
</evidence>